<protein>
    <recommendedName>
        <fullName evidence="8">4Fe-4S ferredoxin-type domain-containing protein</fullName>
    </recommendedName>
</protein>
<dbReference type="GO" id="GO:0016491">
    <property type="term" value="F:oxidoreductase activity"/>
    <property type="evidence" value="ECO:0007669"/>
    <property type="project" value="UniProtKB-KW"/>
</dbReference>
<sequence>MLEADRHPNIEMLTYSEVEKVEGYIGNFRVQVKRKARFVIESECTGCGACTDVCPIYVPNYFDENLSARKCIDISFAQAVPAAYDIVRESCVECFACVDSCDLEAIDFSQQDEIVELEIGTIIVATGWDIYQEDDYGYGKYENIITQIQLERILAPNGPMFGHLVRPSDGKRPKKIL</sequence>
<dbReference type="Gene3D" id="3.30.70.3270">
    <property type="match status" value="1"/>
</dbReference>
<dbReference type="GO" id="GO:0051536">
    <property type="term" value="F:iron-sulfur cluster binding"/>
    <property type="evidence" value="ECO:0007669"/>
    <property type="project" value="UniProtKB-KW"/>
</dbReference>
<proteinExistence type="inferred from homology"/>
<reference evidence="9" key="1">
    <citation type="journal article" date="2014" name="Front. Microbiol.">
        <title>High frequency of phylogenetically diverse reductive dehalogenase-homologous genes in deep subseafloor sedimentary metagenomes.</title>
        <authorList>
            <person name="Kawai M."/>
            <person name="Futagami T."/>
            <person name="Toyoda A."/>
            <person name="Takaki Y."/>
            <person name="Nishi S."/>
            <person name="Hori S."/>
            <person name="Arai W."/>
            <person name="Tsubouchi T."/>
            <person name="Morono Y."/>
            <person name="Uchiyama I."/>
            <person name="Ito T."/>
            <person name="Fujiyama A."/>
            <person name="Inagaki F."/>
            <person name="Takami H."/>
        </authorList>
    </citation>
    <scope>NUCLEOTIDE SEQUENCE</scope>
    <source>
        <strain evidence="9">Expedition CK06-06</strain>
    </source>
</reference>
<dbReference type="GO" id="GO:0046872">
    <property type="term" value="F:metal ion binding"/>
    <property type="evidence" value="ECO:0007669"/>
    <property type="project" value="UniProtKB-KW"/>
</dbReference>
<evidence type="ECO:0000256" key="1">
    <source>
        <dbReference type="ARBA" id="ARBA00001974"/>
    </source>
</evidence>
<evidence type="ECO:0000256" key="5">
    <source>
        <dbReference type="ARBA" id="ARBA00023002"/>
    </source>
</evidence>
<dbReference type="PANTHER" id="PTHR43498">
    <property type="entry name" value="FERREDOXIN:COB-COM HETERODISULFIDE REDUCTASE SUBUNIT A"/>
    <property type="match status" value="1"/>
</dbReference>
<evidence type="ECO:0000256" key="6">
    <source>
        <dbReference type="ARBA" id="ARBA00023004"/>
    </source>
</evidence>
<keyword evidence="6" id="KW-0408">Iron</keyword>
<keyword evidence="3" id="KW-0479">Metal-binding</keyword>
<comment type="caution">
    <text evidence="9">The sequence shown here is derived from an EMBL/GenBank/DDBJ whole genome shotgun (WGS) entry which is preliminary data.</text>
</comment>
<dbReference type="PROSITE" id="PS51379">
    <property type="entry name" value="4FE4S_FER_2"/>
    <property type="match status" value="2"/>
</dbReference>
<dbReference type="EMBL" id="BARU01026227">
    <property type="protein sequence ID" value="GAH75162.1"/>
    <property type="molecule type" value="Genomic_DNA"/>
</dbReference>
<keyword evidence="7" id="KW-0411">Iron-sulfur</keyword>
<dbReference type="AlphaFoldDB" id="X1I0C6"/>
<comment type="cofactor">
    <cofactor evidence="1">
        <name>FAD</name>
        <dbReference type="ChEBI" id="CHEBI:57692"/>
    </cofactor>
</comment>
<evidence type="ECO:0000256" key="2">
    <source>
        <dbReference type="ARBA" id="ARBA00006561"/>
    </source>
</evidence>
<feature type="non-terminal residue" evidence="9">
    <location>
        <position position="177"/>
    </location>
</feature>
<organism evidence="9">
    <name type="scientific">marine sediment metagenome</name>
    <dbReference type="NCBI Taxonomy" id="412755"/>
    <lineage>
        <taxon>unclassified sequences</taxon>
        <taxon>metagenomes</taxon>
        <taxon>ecological metagenomes</taxon>
    </lineage>
</organism>
<dbReference type="InterPro" id="IPR039650">
    <property type="entry name" value="HdrA-like"/>
</dbReference>
<evidence type="ECO:0000256" key="7">
    <source>
        <dbReference type="ARBA" id="ARBA00023014"/>
    </source>
</evidence>
<dbReference type="SUPFAM" id="SSF54862">
    <property type="entry name" value="4Fe-4S ferredoxins"/>
    <property type="match status" value="1"/>
</dbReference>
<evidence type="ECO:0000259" key="8">
    <source>
        <dbReference type="PROSITE" id="PS51379"/>
    </source>
</evidence>
<gene>
    <name evidence="9" type="ORF">S03H2_42161</name>
</gene>
<dbReference type="InterPro" id="IPR017900">
    <property type="entry name" value="4Fe4S_Fe_S_CS"/>
</dbReference>
<feature type="domain" description="4Fe-4S ferredoxin-type" evidence="8">
    <location>
        <begin position="82"/>
        <end position="111"/>
    </location>
</feature>
<keyword evidence="4" id="KW-0285">Flavoprotein</keyword>
<keyword evidence="4" id="KW-0274">FAD</keyword>
<comment type="similarity">
    <text evidence="2">Belongs to the HdrA family.</text>
</comment>
<name>X1I0C6_9ZZZZ</name>
<feature type="domain" description="4Fe-4S ferredoxin-type" evidence="8">
    <location>
        <begin position="35"/>
        <end position="64"/>
    </location>
</feature>
<dbReference type="PROSITE" id="PS00198">
    <property type="entry name" value="4FE4S_FER_1"/>
    <property type="match status" value="1"/>
</dbReference>
<dbReference type="Pfam" id="PF00037">
    <property type="entry name" value="Fer4"/>
    <property type="match status" value="1"/>
</dbReference>
<dbReference type="InterPro" id="IPR017896">
    <property type="entry name" value="4Fe4S_Fe-S-bd"/>
</dbReference>
<dbReference type="PANTHER" id="PTHR43498:SF1">
    <property type="entry name" value="COB--COM HETERODISULFIDE REDUCTASE IRON-SULFUR SUBUNIT A"/>
    <property type="match status" value="1"/>
</dbReference>
<keyword evidence="5" id="KW-0560">Oxidoreductase</keyword>
<accession>X1I0C6</accession>
<evidence type="ECO:0000313" key="9">
    <source>
        <dbReference type="EMBL" id="GAH75162.1"/>
    </source>
</evidence>
<evidence type="ECO:0000256" key="4">
    <source>
        <dbReference type="ARBA" id="ARBA00022827"/>
    </source>
</evidence>
<evidence type="ECO:0000256" key="3">
    <source>
        <dbReference type="ARBA" id="ARBA00022723"/>
    </source>
</evidence>